<reference evidence="2 3" key="1">
    <citation type="submission" date="2018-01" db="EMBL/GenBank/DDBJ databases">
        <title>Draft genome sequences of Chryseobacterium lactis NCTC11390, Chryseobacterium oncorhynchi 701B-08, and Chryseobacterium viscerum 687B-08.</title>
        <authorList>
            <person name="Jeong J.-J."/>
            <person name="Lee Y.J."/>
            <person name="Park B."/>
            <person name="Choi I.-G."/>
            <person name="Kim K.D."/>
        </authorList>
    </citation>
    <scope>NUCLEOTIDE SEQUENCE [LARGE SCALE GENOMIC DNA]</scope>
    <source>
        <strain evidence="2 3">NCTC11390</strain>
    </source>
</reference>
<dbReference type="Proteomes" id="UP000279972">
    <property type="component" value="Chromosome"/>
</dbReference>
<proteinExistence type="predicted"/>
<evidence type="ECO:0000313" key="1">
    <source>
        <dbReference type="EMBL" id="AZA82628.1"/>
    </source>
</evidence>
<keyword evidence="4" id="KW-1185">Reference proteome</keyword>
<dbReference type="Proteomes" id="UP000236262">
    <property type="component" value="Unassembled WGS sequence"/>
</dbReference>
<accession>A0A3G6RIF9</accession>
<organism evidence="2 3">
    <name type="scientific">Chryseobacterium lactis</name>
    <dbReference type="NCBI Taxonomy" id="1241981"/>
    <lineage>
        <taxon>Bacteria</taxon>
        <taxon>Pseudomonadati</taxon>
        <taxon>Bacteroidota</taxon>
        <taxon>Flavobacteriia</taxon>
        <taxon>Flavobacteriales</taxon>
        <taxon>Weeksellaceae</taxon>
        <taxon>Chryseobacterium group</taxon>
        <taxon>Chryseobacterium</taxon>
    </lineage>
</organism>
<protein>
    <submittedName>
        <fullName evidence="2">Transposase</fullName>
    </submittedName>
</protein>
<evidence type="ECO:0000313" key="3">
    <source>
        <dbReference type="Proteomes" id="UP000236262"/>
    </source>
</evidence>
<dbReference type="GO" id="GO:0043565">
    <property type="term" value="F:sequence-specific DNA binding"/>
    <property type="evidence" value="ECO:0007669"/>
    <property type="project" value="InterPro"/>
</dbReference>
<dbReference type="OrthoDB" id="799937at2"/>
<dbReference type="SUPFAM" id="SSF48295">
    <property type="entry name" value="TrpR-like"/>
    <property type="match status" value="1"/>
</dbReference>
<sequence length="148" mass="17598">MNFKEIHIGKLIKIKVEELEINEDRISNFFKLPITEIRLMYDSQNISTDHLLRWCKLLEYDFFRLYSHHLILYAPLSAKSNSKETKSSSSLPVFRKNIYSRELISFILEQIESGEMTKNQVITEYRIPKSTLNKWSLKYSENRSSSEL</sequence>
<reference evidence="1 4" key="2">
    <citation type="submission" date="2018-11" db="EMBL/GenBank/DDBJ databases">
        <title>Proposal to divide the Flavobacteriaceae and reorganize its genera based on Amino Acid Identity values calculated from whole genome sequences.</title>
        <authorList>
            <person name="Nicholson A.C."/>
            <person name="Gulvik C.A."/>
            <person name="Whitney A.M."/>
            <person name="Humrighouse B.W."/>
            <person name="Bell M."/>
            <person name="Holmes B."/>
            <person name="Steigerwalt A.G."/>
            <person name="Villarma A."/>
            <person name="Sheth M."/>
            <person name="Batra D."/>
            <person name="Pryor J."/>
            <person name="Bernardet J.-F."/>
            <person name="Hugo C."/>
            <person name="Kampfer P."/>
            <person name="Newman J."/>
            <person name="McQuiston J.R."/>
        </authorList>
    </citation>
    <scope>NUCLEOTIDE SEQUENCE [LARGE SCALE GENOMIC DNA]</scope>
    <source>
        <strain evidence="1 4">KC_1864</strain>
    </source>
</reference>
<evidence type="ECO:0000313" key="4">
    <source>
        <dbReference type="Proteomes" id="UP000279972"/>
    </source>
</evidence>
<dbReference type="RefSeq" id="WP_103293572.1">
    <property type="nucleotide sequence ID" value="NZ_CP033924.1"/>
</dbReference>
<dbReference type="EMBL" id="PPEH01000010">
    <property type="protein sequence ID" value="PNW11851.1"/>
    <property type="molecule type" value="Genomic_DNA"/>
</dbReference>
<dbReference type="KEGG" id="clac:EG342_12380"/>
<gene>
    <name evidence="2" type="ORF">C1637_20780</name>
    <name evidence="1" type="ORF">EG342_12380</name>
</gene>
<dbReference type="InterPro" id="IPR010921">
    <property type="entry name" value="Trp_repressor/repl_initiator"/>
</dbReference>
<dbReference type="AlphaFoldDB" id="A0A3G6RIF9"/>
<name>A0A3G6RIF9_CHRLC</name>
<dbReference type="EMBL" id="CP033924">
    <property type="protein sequence ID" value="AZA82628.1"/>
    <property type="molecule type" value="Genomic_DNA"/>
</dbReference>
<evidence type="ECO:0000313" key="2">
    <source>
        <dbReference type="EMBL" id="PNW11851.1"/>
    </source>
</evidence>